<feature type="transmembrane region" description="Helical" evidence="7">
    <location>
        <begin position="277"/>
        <end position="295"/>
    </location>
</feature>
<dbReference type="Proteomes" id="UP000254082">
    <property type="component" value="Unassembled WGS sequence"/>
</dbReference>
<evidence type="ECO:0000256" key="5">
    <source>
        <dbReference type="ARBA" id="ARBA00022989"/>
    </source>
</evidence>
<comment type="subcellular location">
    <subcellularLocation>
        <location evidence="1">Cell membrane</location>
        <topology evidence="1">Multi-pass membrane protein</topology>
    </subcellularLocation>
</comment>
<dbReference type="EMBL" id="UHFA01000002">
    <property type="protein sequence ID" value="SUN36836.1"/>
    <property type="molecule type" value="Genomic_DNA"/>
</dbReference>
<dbReference type="RefSeq" id="WP_115325124.1">
    <property type="nucleotide sequence ID" value="NZ_UHFA01000002.1"/>
</dbReference>
<organism evidence="8 9">
    <name type="scientific">Streptococcus downei MFe28</name>
    <dbReference type="NCBI Taxonomy" id="764290"/>
    <lineage>
        <taxon>Bacteria</taxon>
        <taxon>Bacillati</taxon>
        <taxon>Bacillota</taxon>
        <taxon>Bacilli</taxon>
        <taxon>Lactobacillales</taxon>
        <taxon>Streptococcaceae</taxon>
        <taxon>Streptococcus</taxon>
    </lineage>
</organism>
<feature type="transmembrane region" description="Helical" evidence="7">
    <location>
        <begin position="250"/>
        <end position="271"/>
    </location>
</feature>
<dbReference type="PANTHER" id="PTHR30106:SF1">
    <property type="entry name" value="UPF0324 MEMBRANE PROTEIN FN0533"/>
    <property type="match status" value="1"/>
</dbReference>
<dbReference type="AlphaFoldDB" id="A0A380JF38"/>
<evidence type="ECO:0000256" key="2">
    <source>
        <dbReference type="ARBA" id="ARBA00007977"/>
    </source>
</evidence>
<feature type="transmembrane region" description="Helical" evidence="7">
    <location>
        <begin position="207"/>
        <end position="229"/>
    </location>
</feature>
<protein>
    <submittedName>
        <fullName evidence="8">Membrane protein</fullName>
    </submittedName>
</protein>
<dbReference type="InterPro" id="IPR018383">
    <property type="entry name" value="UPF0324_pro"/>
</dbReference>
<keyword evidence="3" id="KW-1003">Cell membrane</keyword>
<feature type="transmembrane region" description="Helical" evidence="7">
    <location>
        <begin position="12"/>
        <end position="44"/>
    </location>
</feature>
<keyword evidence="6 7" id="KW-0472">Membrane</keyword>
<dbReference type="OrthoDB" id="9811391at2"/>
<feature type="transmembrane region" description="Helical" evidence="7">
    <location>
        <begin position="89"/>
        <end position="108"/>
    </location>
</feature>
<name>A0A380JF38_STRDO</name>
<keyword evidence="5 7" id="KW-1133">Transmembrane helix</keyword>
<evidence type="ECO:0000313" key="8">
    <source>
        <dbReference type="EMBL" id="SUN36836.1"/>
    </source>
</evidence>
<comment type="similarity">
    <text evidence="2">Belongs to the UPF0324 family.</text>
</comment>
<evidence type="ECO:0000256" key="7">
    <source>
        <dbReference type="SAM" id="Phobius"/>
    </source>
</evidence>
<proteinExistence type="inferred from homology"/>
<evidence type="ECO:0000256" key="6">
    <source>
        <dbReference type="ARBA" id="ARBA00023136"/>
    </source>
</evidence>
<dbReference type="GO" id="GO:0005886">
    <property type="term" value="C:plasma membrane"/>
    <property type="evidence" value="ECO:0007669"/>
    <property type="project" value="UniProtKB-SubCell"/>
</dbReference>
<dbReference type="PANTHER" id="PTHR30106">
    <property type="entry name" value="INNER MEMBRANE PROTEIN YEIH-RELATED"/>
    <property type="match status" value="1"/>
</dbReference>
<evidence type="ECO:0000256" key="1">
    <source>
        <dbReference type="ARBA" id="ARBA00004651"/>
    </source>
</evidence>
<reference evidence="8 9" key="1">
    <citation type="submission" date="2018-06" db="EMBL/GenBank/DDBJ databases">
        <authorList>
            <consortium name="Pathogen Informatics"/>
            <person name="Doyle S."/>
        </authorList>
    </citation>
    <scope>NUCLEOTIDE SEQUENCE [LARGE SCALE GENOMIC DNA]</scope>
    <source>
        <strain evidence="9">NCTC 11391</strain>
    </source>
</reference>
<evidence type="ECO:0000256" key="4">
    <source>
        <dbReference type="ARBA" id="ARBA00022692"/>
    </source>
</evidence>
<evidence type="ECO:0000313" key="9">
    <source>
        <dbReference type="Proteomes" id="UP000254082"/>
    </source>
</evidence>
<sequence>MEKLQAYLPGFALTASLALMAMILGNFFPLIGSSVFAIILGILVNNLFGLKEGFQAGVAFSGKKILQYSIIVLGFSMSIQEVSKTGLSSLKISITTILISFMVSYLVGRWLKLSKNLETLIGFGTAICGGSAIAAASPILEAEDDEIALSMSTIFLFNIIAVFLFPALGHLMQMSDYNFGLWAGTAVNDTSSVVAAGYSYSRKAGDFATIVKLARALMIVPSCLILAGLKFYQSRKSQQNFSFMKIFPWFILWFVVTSILSSLGIFPRVAIPYAKSVSQFLMAMALAGIGCKVSFQQFRKAGHKPLLTGLITWAAVAGSSLILQYFVF</sequence>
<gene>
    <name evidence="8" type="primary">yeiH</name>
    <name evidence="8" type="ORF">NCTC11391_01772</name>
</gene>
<feature type="transmembrane region" description="Helical" evidence="7">
    <location>
        <begin position="307"/>
        <end position="327"/>
    </location>
</feature>
<dbReference type="Pfam" id="PF03601">
    <property type="entry name" value="Cons_hypoth698"/>
    <property type="match status" value="1"/>
</dbReference>
<feature type="transmembrane region" description="Helical" evidence="7">
    <location>
        <begin position="147"/>
        <end position="167"/>
    </location>
</feature>
<evidence type="ECO:0000256" key="3">
    <source>
        <dbReference type="ARBA" id="ARBA00022475"/>
    </source>
</evidence>
<keyword evidence="9" id="KW-1185">Reference proteome</keyword>
<keyword evidence="4 7" id="KW-0812">Transmembrane</keyword>
<feature type="transmembrane region" description="Helical" evidence="7">
    <location>
        <begin position="120"/>
        <end position="141"/>
    </location>
</feature>
<accession>A0A380JF38</accession>